<evidence type="ECO:0000313" key="4">
    <source>
        <dbReference type="Proteomes" id="UP000650524"/>
    </source>
</evidence>
<reference evidence="3 4" key="1">
    <citation type="submission" date="2020-08" db="EMBL/GenBank/DDBJ databases">
        <title>Bridging the membrane lipid divide: bacteria of the FCB group superphylum have the potential to synthesize archaeal ether lipids.</title>
        <authorList>
            <person name="Villanueva L."/>
            <person name="Von Meijenfeldt F.A.B."/>
            <person name="Westbye A.B."/>
            <person name="Yadav S."/>
            <person name="Hopmans E.C."/>
            <person name="Dutilh B.E."/>
            <person name="Sinninghe Damste J.S."/>
        </authorList>
    </citation>
    <scope>NUCLEOTIDE SEQUENCE [LARGE SCALE GENOMIC DNA]</scope>
    <source>
        <strain evidence="3">NIOZ-UU27</strain>
    </source>
</reference>
<dbReference type="Proteomes" id="UP000650524">
    <property type="component" value="Unassembled WGS sequence"/>
</dbReference>
<dbReference type="Pfam" id="PF21113">
    <property type="entry name" value="LarA_C"/>
    <property type="match status" value="1"/>
</dbReference>
<name>A0A8J6T3W6_9DELT</name>
<feature type="domain" description="LarA-like N-terminal" evidence="1">
    <location>
        <begin position="6"/>
        <end position="207"/>
    </location>
</feature>
<dbReference type="PANTHER" id="PTHR33171:SF17">
    <property type="entry name" value="LARA-LIKE N-TERMINAL DOMAIN-CONTAINING PROTEIN"/>
    <property type="match status" value="1"/>
</dbReference>
<dbReference type="EMBL" id="JACNJD010000155">
    <property type="protein sequence ID" value="MBC8176692.1"/>
    <property type="molecule type" value="Genomic_DNA"/>
</dbReference>
<dbReference type="NCBIfam" id="NF033504">
    <property type="entry name" value="Ni_dep_LarA"/>
    <property type="match status" value="1"/>
</dbReference>
<dbReference type="AlphaFoldDB" id="A0A8J6T3W6"/>
<dbReference type="Gene3D" id="3.40.50.11440">
    <property type="match status" value="1"/>
</dbReference>
<evidence type="ECO:0000259" key="2">
    <source>
        <dbReference type="Pfam" id="PF21113"/>
    </source>
</evidence>
<dbReference type="PANTHER" id="PTHR33171">
    <property type="entry name" value="LAR_N DOMAIN-CONTAINING PROTEIN"/>
    <property type="match status" value="1"/>
</dbReference>
<accession>A0A8J6T3W6</accession>
<evidence type="ECO:0000313" key="3">
    <source>
        <dbReference type="EMBL" id="MBC8176692.1"/>
    </source>
</evidence>
<protein>
    <submittedName>
        <fullName evidence="3">Nickel-dependent lactate racemase</fullName>
    </submittedName>
</protein>
<gene>
    <name evidence="3" type="primary">larA</name>
    <name evidence="3" type="ORF">H8E19_04745</name>
</gene>
<sequence length="379" mass="41042">MYTIPFGKDHLSFDLPPGMTGTVAASRHTTPIRDLEEAISKTLSKPINSPPLSGLAKPRDRVCIVFTDITRAGPDRLLVPAMLRDLKSAGVPDDQITLLCGVGLHRPSTYEEKVVKLGKEIVDRYGVVDHNAQHQEALVDLGKTESGIPLTVNRLAYEADLLIATGIVEPHQFGGYSGGRKTVAIGAAGEAMIAYTHGPRIMDHPGTRLGKIEGNPFHEGVTEAARRAGLKFILNVVQDDQKRPVAVLAGEPDATFQKLVDEARKLYEVPINRQYDVAIAGVGYPKDVNIYQACRAASYLFFAPVSVVKEDGVIIVPAPTPEGAGEGVGEQRFFEKMRDAITMPSLLKELRESGYPPGAQRAFIMAKVLEKTDVIIVGS</sequence>
<dbReference type="Gene3D" id="3.90.226.30">
    <property type="match status" value="1"/>
</dbReference>
<dbReference type="InterPro" id="IPR047926">
    <property type="entry name" value="Ni_dep_LarA"/>
</dbReference>
<feature type="non-terminal residue" evidence="3">
    <location>
        <position position="379"/>
    </location>
</feature>
<dbReference type="InterPro" id="IPR048520">
    <property type="entry name" value="LarA_C"/>
</dbReference>
<dbReference type="InterPro" id="IPR043166">
    <property type="entry name" value="LarA-like_C"/>
</dbReference>
<evidence type="ECO:0000259" key="1">
    <source>
        <dbReference type="Pfam" id="PF09861"/>
    </source>
</evidence>
<feature type="domain" description="Lactate racemase C-terminal" evidence="2">
    <location>
        <begin position="276"/>
        <end position="377"/>
    </location>
</feature>
<dbReference type="InterPro" id="IPR048068">
    <property type="entry name" value="LarA-like"/>
</dbReference>
<comment type="caution">
    <text evidence="3">The sequence shown here is derived from an EMBL/GenBank/DDBJ whole genome shotgun (WGS) entry which is preliminary data.</text>
</comment>
<dbReference type="Pfam" id="PF09861">
    <property type="entry name" value="Lar_N"/>
    <property type="match status" value="1"/>
</dbReference>
<dbReference type="InterPro" id="IPR018657">
    <property type="entry name" value="LarA-like_N"/>
</dbReference>
<dbReference type="GO" id="GO:0050043">
    <property type="term" value="F:lactate racemase activity"/>
    <property type="evidence" value="ECO:0007669"/>
    <property type="project" value="InterPro"/>
</dbReference>
<organism evidence="3 4">
    <name type="scientific">Candidatus Desulfacyla euxinica</name>
    <dbReference type="NCBI Taxonomy" id="2841693"/>
    <lineage>
        <taxon>Bacteria</taxon>
        <taxon>Deltaproteobacteria</taxon>
        <taxon>Candidatus Desulfacyla</taxon>
    </lineage>
</organism>
<proteinExistence type="predicted"/>